<accession>A0A2P8GQW2</accession>
<comment type="caution">
    <text evidence="2">The sequence shown here is derived from an EMBL/GenBank/DDBJ whole genome shotgun (WGS) entry which is preliminary data.</text>
</comment>
<organism evidence="2 3">
    <name type="scientific">Planomicrobium soli</name>
    <dbReference type="NCBI Taxonomy" id="1176648"/>
    <lineage>
        <taxon>Bacteria</taxon>
        <taxon>Bacillati</taxon>
        <taxon>Bacillota</taxon>
        <taxon>Bacilli</taxon>
        <taxon>Bacillales</taxon>
        <taxon>Caryophanaceae</taxon>
        <taxon>Planomicrobium</taxon>
    </lineage>
</organism>
<dbReference type="AlphaFoldDB" id="A0A2P8GQW2"/>
<protein>
    <recommendedName>
        <fullName evidence="1">PylC N-terminal domain-containing protein</fullName>
    </recommendedName>
</protein>
<dbReference type="Gene3D" id="3.40.50.20">
    <property type="match status" value="1"/>
</dbReference>
<proteinExistence type="predicted"/>
<evidence type="ECO:0000313" key="3">
    <source>
        <dbReference type="Proteomes" id="UP000242682"/>
    </source>
</evidence>
<dbReference type="InterPro" id="IPR016185">
    <property type="entry name" value="PreATP-grasp_dom_sf"/>
</dbReference>
<dbReference type="EMBL" id="PYAT01000007">
    <property type="protein sequence ID" value="PSL36342.1"/>
    <property type="molecule type" value="Genomic_DNA"/>
</dbReference>
<dbReference type="RefSeq" id="WP_106533701.1">
    <property type="nucleotide sequence ID" value="NZ_PYAT01000007.1"/>
</dbReference>
<dbReference type="OrthoDB" id="9803907at2"/>
<dbReference type="Proteomes" id="UP000242682">
    <property type="component" value="Unassembled WGS sequence"/>
</dbReference>
<dbReference type="Pfam" id="PF21360">
    <property type="entry name" value="PylC-like_N"/>
    <property type="match status" value="1"/>
</dbReference>
<gene>
    <name evidence="2" type="ORF">B0H99_107163</name>
</gene>
<evidence type="ECO:0000313" key="2">
    <source>
        <dbReference type="EMBL" id="PSL36342.1"/>
    </source>
</evidence>
<evidence type="ECO:0000259" key="1">
    <source>
        <dbReference type="Pfam" id="PF21360"/>
    </source>
</evidence>
<sequence length="158" mass="18090">MIMNKKKVLILSGASYMIEIVETANKLGLYTIVADNMVESPAKKFADKSYISSTNDMDKLAEIVLKEEIDGVFNVFDDSNTWHALALCKKMGLPMYTVSEQYRSYFSSCRFNDYCQTFNVPVIEEGALDDWYHQDLAQMEFPVRFPDQLPAEKSLQVI</sequence>
<name>A0A2P8GQW2_9BACL</name>
<dbReference type="SUPFAM" id="SSF52440">
    <property type="entry name" value="PreATP-grasp domain"/>
    <property type="match status" value="1"/>
</dbReference>
<keyword evidence="3" id="KW-1185">Reference proteome</keyword>
<feature type="domain" description="PylC N-terminal" evidence="1">
    <location>
        <begin position="8"/>
        <end position="81"/>
    </location>
</feature>
<dbReference type="InterPro" id="IPR048764">
    <property type="entry name" value="PylC_N"/>
</dbReference>
<reference evidence="2 3" key="1">
    <citation type="submission" date="2018-03" db="EMBL/GenBank/DDBJ databases">
        <title>Genomic Encyclopedia of Type Strains, Phase III (KMG-III): the genomes of soil and plant-associated and newly described type strains.</title>
        <authorList>
            <person name="Whitman W."/>
        </authorList>
    </citation>
    <scope>NUCLEOTIDE SEQUENCE [LARGE SCALE GENOMIC DNA]</scope>
    <source>
        <strain evidence="2 3">CGMCC 1.12259</strain>
    </source>
</reference>